<evidence type="ECO:0000259" key="3">
    <source>
        <dbReference type="Pfam" id="PF00884"/>
    </source>
</evidence>
<dbReference type="Proteomes" id="UP000636888">
    <property type="component" value="Unassembled WGS sequence"/>
</dbReference>
<protein>
    <submittedName>
        <fullName evidence="4">Sulfatase-like hydrolase/transferase</fullName>
    </submittedName>
</protein>
<dbReference type="Gene3D" id="3.40.720.10">
    <property type="entry name" value="Alkaline Phosphatase, subunit A"/>
    <property type="match status" value="1"/>
</dbReference>
<dbReference type="InterPro" id="IPR000917">
    <property type="entry name" value="Sulfatase_N"/>
</dbReference>
<dbReference type="AlphaFoldDB" id="A0A8J7S8G9"/>
<reference evidence="4" key="1">
    <citation type="submission" date="2020-12" db="EMBL/GenBank/DDBJ databases">
        <title>Geomonas sp. Red875, isolated from river sediment.</title>
        <authorList>
            <person name="Xu Z."/>
            <person name="Zhang Z."/>
            <person name="Masuda Y."/>
            <person name="Itoh H."/>
            <person name="Senoo K."/>
        </authorList>
    </citation>
    <scope>NUCLEOTIDE SEQUENCE</scope>
    <source>
        <strain evidence="4">Red875</strain>
    </source>
</reference>
<accession>A0A8J7S8G9</accession>
<dbReference type="EMBL" id="JAEMHM010000027">
    <property type="protein sequence ID" value="MBJ6727661.1"/>
    <property type="molecule type" value="Genomic_DNA"/>
</dbReference>
<proteinExistence type="inferred from homology"/>
<dbReference type="RefSeq" id="WP_199386800.1">
    <property type="nucleotide sequence ID" value="NZ_JAEMHM010000027.1"/>
</dbReference>
<keyword evidence="2" id="KW-0472">Membrane</keyword>
<dbReference type="SUPFAM" id="SSF53649">
    <property type="entry name" value="Alkaline phosphatase-like"/>
    <property type="match status" value="1"/>
</dbReference>
<comment type="caution">
    <text evidence="4">The sequence shown here is derived from an EMBL/GenBank/DDBJ whole genome shotgun (WGS) entry which is preliminary data.</text>
</comment>
<keyword evidence="2" id="KW-1133">Transmembrane helix</keyword>
<feature type="transmembrane region" description="Helical" evidence="2">
    <location>
        <begin position="46"/>
        <end position="65"/>
    </location>
</feature>
<sequence length="524" mass="59729">MPDNSRWRDFVGSVSLANLMFLKLWLKLLPYLPGGNYLAPYSPFNSYLGVMLNVLIWGTFFFGLVRLGRKRERLFPWVALCLFLLVGIAAIYGAGMSVISFTRFIFLFGEKNAVLVEIACWTVAVGAILLFIAQRERVGRLYRVIPLLVAPFLLVTFGRATAALFGMEPAAQFHPHRVERPAPPNALARRVVWVIFDETDYRLCFGERPAGLSLPAFDTFAESSLQATRAYSPSDATQVSLPALLTGIPLKTTEAAGARRLDLVRADTGARVDFSAQENIFDAIRQRHGSSALFGWYHPYARVIRSADLCRDYPRYNFWTSDRLFDVMWHQSLEVWDMRFLPFSNTMLGNNQIGIVTAMQADVLDAVRNRDFGFLFLHYSVPHSPNVYDRRTGRFGFNRNKREGYFDNVILADRLFGELRREMERQGTWDDALVIVSSDHHWRTNTYDGKIDFEHVPFLAKFPGQRHPVVYDSRFNTVLTKGLILATVDGKVRSAEEATVWLDRATRENHLLQGIFSKNQPDAD</sequence>
<dbReference type="PANTHER" id="PTHR42693:SF33">
    <property type="entry name" value="ARYLSULFATASE"/>
    <property type="match status" value="1"/>
</dbReference>
<dbReference type="InterPro" id="IPR050738">
    <property type="entry name" value="Sulfatase"/>
</dbReference>
<evidence type="ECO:0000313" key="5">
    <source>
        <dbReference type="Proteomes" id="UP000636888"/>
    </source>
</evidence>
<dbReference type="PANTHER" id="PTHR42693">
    <property type="entry name" value="ARYLSULFATASE FAMILY MEMBER"/>
    <property type="match status" value="1"/>
</dbReference>
<keyword evidence="4" id="KW-0378">Hydrolase</keyword>
<dbReference type="GO" id="GO:0004065">
    <property type="term" value="F:arylsulfatase activity"/>
    <property type="evidence" value="ECO:0007669"/>
    <property type="project" value="TreeGrafter"/>
</dbReference>
<dbReference type="Pfam" id="PF00884">
    <property type="entry name" value="Sulfatase"/>
    <property type="match status" value="1"/>
</dbReference>
<feature type="transmembrane region" description="Helical" evidence="2">
    <location>
        <begin position="77"/>
        <end position="101"/>
    </location>
</feature>
<keyword evidence="5" id="KW-1185">Reference proteome</keyword>
<name>A0A8J7S8G9_9BACT</name>
<dbReference type="InterPro" id="IPR017850">
    <property type="entry name" value="Alkaline_phosphatase_core_sf"/>
</dbReference>
<keyword evidence="2" id="KW-0812">Transmembrane</keyword>
<feature type="transmembrane region" description="Helical" evidence="2">
    <location>
        <begin position="113"/>
        <end position="132"/>
    </location>
</feature>
<gene>
    <name evidence="4" type="ORF">JFN93_23385</name>
</gene>
<feature type="domain" description="Sulfatase N-terminal" evidence="3">
    <location>
        <begin position="191"/>
        <end position="468"/>
    </location>
</feature>
<evidence type="ECO:0000256" key="1">
    <source>
        <dbReference type="ARBA" id="ARBA00008779"/>
    </source>
</evidence>
<evidence type="ECO:0000313" key="4">
    <source>
        <dbReference type="EMBL" id="MBJ6727661.1"/>
    </source>
</evidence>
<organism evidence="4 5">
    <name type="scientific">Geomesophilobacter sediminis</name>
    <dbReference type="NCBI Taxonomy" id="2798584"/>
    <lineage>
        <taxon>Bacteria</taxon>
        <taxon>Pseudomonadati</taxon>
        <taxon>Thermodesulfobacteriota</taxon>
        <taxon>Desulfuromonadia</taxon>
        <taxon>Geobacterales</taxon>
        <taxon>Geobacteraceae</taxon>
        <taxon>Geomesophilobacter</taxon>
    </lineage>
</organism>
<evidence type="ECO:0000256" key="2">
    <source>
        <dbReference type="SAM" id="Phobius"/>
    </source>
</evidence>
<comment type="similarity">
    <text evidence="1">Belongs to the sulfatase family.</text>
</comment>
<feature type="transmembrane region" description="Helical" evidence="2">
    <location>
        <begin position="144"/>
        <end position="167"/>
    </location>
</feature>